<keyword evidence="4" id="KW-0808">Transferase</keyword>
<evidence type="ECO:0000256" key="3">
    <source>
        <dbReference type="SAM" id="Phobius"/>
    </source>
</evidence>
<dbReference type="Gene3D" id="3.90.1150.10">
    <property type="entry name" value="Aspartate Aminotransferase, domain 1"/>
    <property type="match status" value="1"/>
</dbReference>
<comment type="cofactor">
    <cofactor evidence="1">
        <name>pyridoxal 5'-phosphate</name>
        <dbReference type="ChEBI" id="CHEBI:597326"/>
    </cofactor>
</comment>
<dbReference type="SUPFAM" id="SSF53383">
    <property type="entry name" value="PLP-dependent transferases"/>
    <property type="match status" value="1"/>
</dbReference>
<dbReference type="GO" id="GO:0008483">
    <property type="term" value="F:transaminase activity"/>
    <property type="evidence" value="ECO:0007669"/>
    <property type="project" value="UniProtKB-KW"/>
</dbReference>
<keyword evidence="3" id="KW-0472">Membrane</keyword>
<dbReference type="InterPro" id="IPR049704">
    <property type="entry name" value="Aminotrans_3_PPA_site"/>
</dbReference>
<reference evidence="4 5" key="1">
    <citation type="submission" date="2023-09" db="EMBL/GenBank/DDBJ databases">
        <authorList>
            <person name="Rey-Velasco X."/>
        </authorList>
    </citation>
    <scope>NUCLEOTIDE SEQUENCE [LARGE SCALE GENOMIC DNA]</scope>
    <source>
        <strain evidence="4 5">P117</strain>
    </source>
</reference>
<dbReference type="PROSITE" id="PS00600">
    <property type="entry name" value="AA_TRANSFER_CLASS_3"/>
    <property type="match status" value="1"/>
</dbReference>
<evidence type="ECO:0000256" key="1">
    <source>
        <dbReference type="ARBA" id="ARBA00001933"/>
    </source>
</evidence>
<dbReference type="PANTHER" id="PTHR43713:SF3">
    <property type="entry name" value="GLUTAMATE-1-SEMIALDEHYDE 2,1-AMINOMUTASE 1, CHLOROPLASTIC-RELATED"/>
    <property type="match status" value="1"/>
</dbReference>
<feature type="transmembrane region" description="Helical" evidence="3">
    <location>
        <begin position="6"/>
        <end position="23"/>
    </location>
</feature>
<dbReference type="Pfam" id="PF00202">
    <property type="entry name" value="Aminotran_3"/>
    <property type="match status" value="1"/>
</dbReference>
<protein>
    <submittedName>
        <fullName evidence="4">Aminotransferase class III-fold pyridoxal phosphate-dependent enzyme</fullName>
    </submittedName>
</protein>
<evidence type="ECO:0000313" key="5">
    <source>
        <dbReference type="Proteomes" id="UP001253545"/>
    </source>
</evidence>
<gene>
    <name evidence="4" type="ORF">RM552_10000</name>
</gene>
<dbReference type="Proteomes" id="UP001253545">
    <property type="component" value="Unassembled WGS sequence"/>
</dbReference>
<dbReference type="InterPro" id="IPR015422">
    <property type="entry name" value="PyrdxlP-dep_Trfase_small"/>
</dbReference>
<dbReference type="InterPro" id="IPR015424">
    <property type="entry name" value="PyrdxlP-dep_Trfase"/>
</dbReference>
<sequence length="573" mass="65026">MTEHLFLYLVLGVVGIWCLRRVFIRLQLSVAKHPSLRGHAKMSRRFAKLVPYFSYNKHTFFASDMAPNRVASQRAKALVELTNSIEMKYGKTMDYTRSLTECISDVRFTNNYRVPFPYREQLPLALKATPVADESSGTKIKDIDGNWRHDLFASYGVNVFGYDFYKACMREGSQLVEKLGPVLGPYHPLIKDNVERLKEISGLDEVSFHMSGTEAVMQAVRLARYHTGKTHLVRFCGAYHGWWDGVQPGIGNQRKTNDVYTLADLSEKTIRVLSTRNDIACVLINPMQAFHPNSDSPSDATLIVSDRQTNFDKAVYTKWLQKIRNICSERGIVLIFDEVFTGFRLSYQGAQGYFGVKADLVTYGKTLGGGYPIGAVCGLSHLMKRYRDNAPADLSFARGTFNSHPAVIGAMNVFLKRIAEDDIQCIYRNAESVWNKRVQSLNTQLEQENLPLKLSNMHSIISVLYKKPSRYNWMFQFYLRAEGLEPGWIGTGRFIMSLDYSDDDFAEVSEKLIAAAHKMDAAGWWWHDGQTTNKQLKRMFLNDMLSAKFPKLAGLVGNKANPEEDINDQAVSL</sequence>
<keyword evidence="3" id="KW-1133">Transmembrane helix</keyword>
<evidence type="ECO:0000256" key="2">
    <source>
        <dbReference type="ARBA" id="ARBA00022898"/>
    </source>
</evidence>
<evidence type="ECO:0000313" key="4">
    <source>
        <dbReference type="EMBL" id="MDT0595176.1"/>
    </source>
</evidence>
<dbReference type="InterPro" id="IPR015421">
    <property type="entry name" value="PyrdxlP-dep_Trfase_major"/>
</dbReference>
<dbReference type="Gene3D" id="3.40.640.10">
    <property type="entry name" value="Type I PLP-dependent aspartate aminotransferase-like (Major domain)"/>
    <property type="match status" value="1"/>
</dbReference>
<dbReference type="RefSeq" id="WP_311368690.1">
    <property type="nucleotide sequence ID" value="NZ_JAVRHX010000002.1"/>
</dbReference>
<dbReference type="InterPro" id="IPR005814">
    <property type="entry name" value="Aminotrans_3"/>
</dbReference>
<name>A0ABU2ZRZ5_9ALTE</name>
<accession>A0ABU2ZRZ5</accession>
<keyword evidence="4" id="KW-0032">Aminotransferase</keyword>
<dbReference type="EMBL" id="JAVRHX010000002">
    <property type="protein sequence ID" value="MDT0595176.1"/>
    <property type="molecule type" value="Genomic_DNA"/>
</dbReference>
<comment type="caution">
    <text evidence="4">The sequence shown here is derived from an EMBL/GenBank/DDBJ whole genome shotgun (WGS) entry which is preliminary data.</text>
</comment>
<keyword evidence="3" id="KW-0812">Transmembrane</keyword>
<organism evidence="4 5">
    <name type="scientific">Glaciecola petra</name>
    <dbReference type="NCBI Taxonomy" id="3075602"/>
    <lineage>
        <taxon>Bacteria</taxon>
        <taxon>Pseudomonadati</taxon>
        <taxon>Pseudomonadota</taxon>
        <taxon>Gammaproteobacteria</taxon>
        <taxon>Alteromonadales</taxon>
        <taxon>Alteromonadaceae</taxon>
        <taxon>Glaciecola</taxon>
    </lineage>
</organism>
<dbReference type="PANTHER" id="PTHR43713">
    <property type="entry name" value="GLUTAMATE-1-SEMIALDEHYDE 2,1-AMINOMUTASE"/>
    <property type="match status" value="1"/>
</dbReference>
<keyword evidence="5" id="KW-1185">Reference proteome</keyword>
<proteinExistence type="predicted"/>
<keyword evidence="2" id="KW-0663">Pyridoxal phosphate</keyword>